<feature type="region of interest" description="Disordered" evidence="1">
    <location>
        <begin position="1"/>
        <end position="27"/>
    </location>
</feature>
<dbReference type="Proteomes" id="UP001190700">
    <property type="component" value="Unassembled WGS sequence"/>
</dbReference>
<protein>
    <recommendedName>
        <fullName evidence="5">Ubiquitin-like protease family profile domain-containing protein</fullName>
    </recommendedName>
</protein>
<dbReference type="InterPro" id="IPR038765">
    <property type="entry name" value="Papain-like_cys_pep_sf"/>
</dbReference>
<evidence type="ECO:0000313" key="3">
    <source>
        <dbReference type="EMBL" id="KAK3244411.1"/>
    </source>
</evidence>
<evidence type="ECO:0008006" key="5">
    <source>
        <dbReference type="Google" id="ProtNLM"/>
    </source>
</evidence>
<dbReference type="AlphaFoldDB" id="A0AAE0BYX0"/>
<evidence type="ECO:0000313" key="2">
    <source>
        <dbReference type="EMBL" id="KAK3244410.1"/>
    </source>
</evidence>
<name>A0AAE0BYX0_9CHLO</name>
<dbReference type="Gene3D" id="3.40.395.10">
    <property type="entry name" value="Adenoviral Proteinase, Chain A"/>
    <property type="match status" value="1"/>
</dbReference>
<dbReference type="EMBL" id="LGRX02031891">
    <property type="protein sequence ID" value="KAK3244410.1"/>
    <property type="molecule type" value="Genomic_DNA"/>
</dbReference>
<reference evidence="2" key="2">
    <citation type="submission" date="2023-06" db="EMBL/GenBank/DDBJ databases">
        <title>Long-read-based genome assembly of the green algal bacterivore Cymbomonas tetramitiformis.</title>
        <authorList>
            <person name="Gyaltshen Y."/>
            <person name="Rozenberg A."/>
            <person name="Paasch A."/>
            <person name="Burns J.A."/>
            <person name="Warring S."/>
            <person name="Larson R."/>
            <person name="Maurer-Alcala X."/>
            <person name="Dacks J."/>
            <person name="Kim E."/>
        </authorList>
    </citation>
    <scope>NUCLEOTIDE SEQUENCE</scope>
    <source>
        <strain evidence="2">PLY_AMNH</strain>
    </source>
</reference>
<sequence length="213" mass="24001">MIKRKVEAQTQRQTANMTGGGSRVRPESYPFDTTTQGLFADKGQLNLHQVTHAQTLYADGPMPPFVLGTMREALKPDDSSKPYTAKALKLLQDSRSFCMPVCDGKHWRVILAGPDERNGKFKIWVYGSSNGKTTATKFNTQRLIAEMTTWAKHLTKKLRKEVAVELMNVGNQSKQDQHSCGVWVLMAIKAWMHSQKTNPEGHWPTHFNEAVSK</sequence>
<keyword evidence="4" id="KW-1185">Reference proteome</keyword>
<accession>A0AAE0BYX0</accession>
<comment type="caution">
    <text evidence="2">The sequence shown here is derived from an EMBL/GenBank/DDBJ whole genome shotgun (WGS) entry which is preliminary data.</text>
</comment>
<evidence type="ECO:0000313" key="4">
    <source>
        <dbReference type="Proteomes" id="UP001190700"/>
    </source>
</evidence>
<proteinExistence type="predicted"/>
<reference evidence="2 4" key="1">
    <citation type="journal article" date="2015" name="Genome Biol. Evol.">
        <title>Comparative Genomics of a Bacterivorous Green Alga Reveals Evolutionary Causalities and Consequences of Phago-Mixotrophic Mode of Nutrition.</title>
        <authorList>
            <person name="Burns J.A."/>
            <person name="Paasch A."/>
            <person name="Narechania A."/>
            <person name="Kim E."/>
        </authorList>
    </citation>
    <scope>NUCLEOTIDE SEQUENCE [LARGE SCALE GENOMIC DNA]</scope>
    <source>
        <strain evidence="2">PLY_AMNH</strain>
    </source>
</reference>
<gene>
    <name evidence="3" type="ORF">CYMTET_45972</name>
    <name evidence="2" type="ORF">CYMTET_45973</name>
</gene>
<organism evidence="2 4">
    <name type="scientific">Cymbomonas tetramitiformis</name>
    <dbReference type="NCBI Taxonomy" id="36881"/>
    <lineage>
        <taxon>Eukaryota</taxon>
        <taxon>Viridiplantae</taxon>
        <taxon>Chlorophyta</taxon>
        <taxon>Pyramimonadophyceae</taxon>
        <taxon>Pyramimonadales</taxon>
        <taxon>Pyramimonadaceae</taxon>
        <taxon>Cymbomonas</taxon>
    </lineage>
</organism>
<feature type="compositionally biased region" description="Polar residues" evidence="1">
    <location>
        <begin position="8"/>
        <end position="17"/>
    </location>
</feature>
<dbReference type="EMBL" id="LGRX02031890">
    <property type="protein sequence ID" value="KAK3244411.1"/>
    <property type="molecule type" value="Genomic_DNA"/>
</dbReference>
<dbReference type="SUPFAM" id="SSF54001">
    <property type="entry name" value="Cysteine proteinases"/>
    <property type="match status" value="1"/>
</dbReference>
<evidence type="ECO:0000256" key="1">
    <source>
        <dbReference type="SAM" id="MobiDB-lite"/>
    </source>
</evidence>